<comment type="subunit">
    <text evidence="4 12">F-type ATPases have 2 components, CF(1) - the catalytic core - and CF(0) - the membrane proton channel. CF(1) has five subunits: alpha(3), beta(3), gamma(1), delta(1), epsilon(1). CF(0) has three main subunits: a, b and c.</text>
</comment>
<dbReference type="PRINTS" id="PR00126">
    <property type="entry name" value="ATPASEGAMMA"/>
</dbReference>
<dbReference type="Pfam" id="PF00231">
    <property type="entry name" value="ATP-synt"/>
    <property type="match status" value="1"/>
</dbReference>
<keyword evidence="6 12" id="KW-1003">Cell membrane</keyword>
<dbReference type="Proteomes" id="UP000254601">
    <property type="component" value="Unassembled WGS sequence"/>
</dbReference>
<dbReference type="InterPro" id="IPR035968">
    <property type="entry name" value="ATP_synth_F1_ATPase_gsu"/>
</dbReference>
<dbReference type="InterPro" id="IPR023632">
    <property type="entry name" value="ATP_synth_F1_gsu_CS"/>
</dbReference>
<dbReference type="Gene3D" id="3.40.1380.10">
    <property type="match status" value="1"/>
</dbReference>
<dbReference type="GO" id="GO:0005886">
    <property type="term" value="C:plasma membrane"/>
    <property type="evidence" value="ECO:0007669"/>
    <property type="project" value="UniProtKB-SubCell"/>
</dbReference>
<evidence type="ECO:0000256" key="9">
    <source>
        <dbReference type="ARBA" id="ARBA00023136"/>
    </source>
</evidence>
<sequence>MSNAKEIRGQIKSVKNTQKITKAMEMVAASKVRRVQEHMRVSRPYTDNILRVIGHLMNASSHTQHPFLVKPEKIEKVGYILVSTDRGLCGGLNINLFKLFLKKVQEDQAAGRKIIVSVFGRKGVSFLTQVGIEILSTVENYPEMPEIQHIIGGALPMIRAFQNNEVQQVKIVSNYFVNAMTQEPRVEQLLPASINHDDGLHAKEHSWDYLYEPSPEAILDKLLRRYIESTIKQAVLENIASEMSARMIAMKNASDNAGNLISELQLKYNKARQAAITQELTEIVAGADAV</sequence>
<dbReference type="HAMAP" id="MF_00815">
    <property type="entry name" value="ATP_synth_gamma_bact"/>
    <property type="match status" value="1"/>
</dbReference>
<comment type="function">
    <text evidence="1 12">Produces ATP from ADP in the presence of a proton gradient across the membrane. The gamma chain is believed to be important in regulating ATPase activity and the flow of protons through the CF(0) complex.</text>
</comment>
<dbReference type="NCBIfam" id="NF004144">
    <property type="entry name" value="PRK05621.1-1"/>
    <property type="match status" value="1"/>
</dbReference>
<dbReference type="AlphaFoldDB" id="A0A380MTU8"/>
<dbReference type="PROSITE" id="PS00153">
    <property type="entry name" value="ATPASE_GAMMA"/>
    <property type="match status" value="1"/>
</dbReference>
<dbReference type="EMBL" id="UHIC01000001">
    <property type="protein sequence ID" value="SUO96020.1"/>
    <property type="molecule type" value="Genomic_DNA"/>
</dbReference>
<comment type="similarity">
    <text evidence="3 12">Belongs to the ATPase gamma chain family.</text>
</comment>
<name>A0A380MTU8_9GAMM</name>
<dbReference type="PANTHER" id="PTHR11693">
    <property type="entry name" value="ATP SYNTHASE GAMMA CHAIN"/>
    <property type="match status" value="1"/>
</dbReference>
<keyword evidence="7 12" id="KW-0375">Hydrogen ion transport</keyword>
<evidence type="ECO:0000256" key="4">
    <source>
        <dbReference type="ARBA" id="ARBA00011648"/>
    </source>
</evidence>
<proteinExistence type="inferred from homology"/>
<keyword evidence="10 12" id="KW-0139">CF(1)</keyword>
<protein>
    <recommendedName>
        <fullName evidence="12">ATP synthase gamma chain</fullName>
    </recommendedName>
    <alternativeName>
        <fullName evidence="12">ATP synthase F1 sector gamma subunit</fullName>
    </alternativeName>
    <alternativeName>
        <fullName evidence="12">F-ATPase gamma subunit</fullName>
    </alternativeName>
</protein>
<evidence type="ECO:0000256" key="2">
    <source>
        <dbReference type="ARBA" id="ARBA00004170"/>
    </source>
</evidence>
<keyword evidence="8 12" id="KW-0406">Ion transport</keyword>
<evidence type="ECO:0000256" key="3">
    <source>
        <dbReference type="ARBA" id="ARBA00007681"/>
    </source>
</evidence>
<dbReference type="RefSeq" id="WP_072576585.1">
    <property type="nucleotide sequence ID" value="NZ_LWHB01000084.1"/>
</dbReference>
<dbReference type="CDD" id="cd12151">
    <property type="entry name" value="F1-ATPase_gamma"/>
    <property type="match status" value="1"/>
</dbReference>
<keyword evidence="5 12" id="KW-0813">Transport</keyword>
<dbReference type="InterPro" id="IPR000131">
    <property type="entry name" value="ATP_synth_F1_gsu"/>
</dbReference>
<evidence type="ECO:0000256" key="10">
    <source>
        <dbReference type="ARBA" id="ARBA00023196"/>
    </source>
</evidence>
<dbReference type="OrthoDB" id="9812769at2"/>
<reference evidence="13 14" key="1">
    <citation type="submission" date="2018-06" db="EMBL/GenBank/DDBJ databases">
        <authorList>
            <consortium name="Pathogen Informatics"/>
            <person name="Doyle S."/>
        </authorList>
    </citation>
    <scope>NUCLEOTIDE SEQUENCE [LARGE SCALE GENOMIC DNA]</scope>
    <source>
        <strain evidence="13 14">NCTC13337</strain>
    </source>
</reference>
<dbReference type="Gene3D" id="1.10.287.80">
    <property type="entry name" value="ATP synthase, gamma subunit, helix hairpin domain"/>
    <property type="match status" value="1"/>
</dbReference>
<evidence type="ECO:0000313" key="13">
    <source>
        <dbReference type="EMBL" id="SUO96020.1"/>
    </source>
</evidence>
<keyword evidence="11 12" id="KW-0066">ATP synthesis</keyword>
<comment type="subcellular location">
    <subcellularLocation>
        <location evidence="12">Cell membrane</location>
        <topology evidence="12">Peripheral membrane protein</topology>
    </subcellularLocation>
    <subcellularLocation>
        <location evidence="2">Membrane</location>
        <topology evidence="2">Peripheral membrane protein</topology>
    </subcellularLocation>
</comment>
<dbReference type="NCBIfam" id="TIGR01146">
    <property type="entry name" value="ATPsyn_F1gamma"/>
    <property type="match status" value="1"/>
</dbReference>
<gene>
    <name evidence="12 13" type="primary">atpG</name>
    <name evidence="13" type="ORF">NCTC13337_01687</name>
</gene>
<evidence type="ECO:0000256" key="12">
    <source>
        <dbReference type="HAMAP-Rule" id="MF_00815"/>
    </source>
</evidence>
<dbReference type="FunFam" id="1.10.287.80:FF:000005">
    <property type="entry name" value="ATP synthase gamma chain"/>
    <property type="match status" value="1"/>
</dbReference>
<evidence type="ECO:0000256" key="7">
    <source>
        <dbReference type="ARBA" id="ARBA00022781"/>
    </source>
</evidence>
<dbReference type="PANTHER" id="PTHR11693:SF22">
    <property type="entry name" value="ATP SYNTHASE SUBUNIT GAMMA, MITOCHONDRIAL"/>
    <property type="match status" value="1"/>
</dbReference>
<dbReference type="GO" id="GO:0045259">
    <property type="term" value="C:proton-transporting ATP synthase complex"/>
    <property type="evidence" value="ECO:0007669"/>
    <property type="project" value="UniProtKB-KW"/>
</dbReference>
<accession>A0A380MTU8</accession>
<evidence type="ECO:0000256" key="8">
    <source>
        <dbReference type="ARBA" id="ARBA00023065"/>
    </source>
</evidence>
<evidence type="ECO:0000313" key="14">
    <source>
        <dbReference type="Proteomes" id="UP000254601"/>
    </source>
</evidence>
<evidence type="ECO:0000256" key="6">
    <source>
        <dbReference type="ARBA" id="ARBA00022475"/>
    </source>
</evidence>
<keyword evidence="14" id="KW-1185">Reference proteome</keyword>
<evidence type="ECO:0000256" key="1">
    <source>
        <dbReference type="ARBA" id="ARBA00003456"/>
    </source>
</evidence>
<dbReference type="GO" id="GO:0005524">
    <property type="term" value="F:ATP binding"/>
    <property type="evidence" value="ECO:0007669"/>
    <property type="project" value="UniProtKB-UniRule"/>
</dbReference>
<evidence type="ECO:0000256" key="5">
    <source>
        <dbReference type="ARBA" id="ARBA00022448"/>
    </source>
</evidence>
<keyword evidence="9 12" id="KW-0472">Membrane</keyword>
<dbReference type="GO" id="GO:0042777">
    <property type="term" value="P:proton motive force-driven plasma membrane ATP synthesis"/>
    <property type="evidence" value="ECO:0007669"/>
    <property type="project" value="UniProtKB-UniRule"/>
</dbReference>
<dbReference type="SUPFAM" id="SSF52943">
    <property type="entry name" value="ATP synthase (F1-ATPase), gamma subunit"/>
    <property type="match status" value="1"/>
</dbReference>
<evidence type="ECO:0000256" key="11">
    <source>
        <dbReference type="ARBA" id="ARBA00023310"/>
    </source>
</evidence>
<organism evidence="13 14">
    <name type="scientific">Suttonella ornithocola</name>
    <dbReference type="NCBI Taxonomy" id="279832"/>
    <lineage>
        <taxon>Bacteria</taxon>
        <taxon>Pseudomonadati</taxon>
        <taxon>Pseudomonadota</taxon>
        <taxon>Gammaproteobacteria</taxon>
        <taxon>Cardiobacteriales</taxon>
        <taxon>Cardiobacteriaceae</taxon>
        <taxon>Suttonella</taxon>
    </lineage>
</organism>
<dbReference type="GO" id="GO:0046933">
    <property type="term" value="F:proton-transporting ATP synthase activity, rotational mechanism"/>
    <property type="evidence" value="ECO:0007669"/>
    <property type="project" value="UniProtKB-UniRule"/>
</dbReference>